<comment type="cofactor">
    <cofactor evidence="1">
        <name>FAD</name>
        <dbReference type="ChEBI" id="CHEBI:57692"/>
    </cofactor>
</comment>
<dbReference type="STRING" id="1082479.SAMN05216241_10562"/>
<accession>A0A1G7RCZ5</accession>
<gene>
    <name evidence="6" type="ORF">SAMN05216241_10562</name>
</gene>
<keyword evidence="4" id="KW-0560">Oxidoreductase</keyword>
<evidence type="ECO:0000313" key="6">
    <source>
        <dbReference type="EMBL" id="SDG07900.1"/>
    </source>
</evidence>
<evidence type="ECO:0000256" key="1">
    <source>
        <dbReference type="ARBA" id="ARBA00001974"/>
    </source>
</evidence>
<dbReference type="InterPro" id="IPR004113">
    <property type="entry name" value="FAD-bd_oxidored_4_C"/>
</dbReference>
<organism evidence="6 7">
    <name type="scientific">Limimonas halophila</name>
    <dbReference type="NCBI Taxonomy" id="1082479"/>
    <lineage>
        <taxon>Bacteria</taxon>
        <taxon>Pseudomonadati</taxon>
        <taxon>Pseudomonadota</taxon>
        <taxon>Alphaproteobacteria</taxon>
        <taxon>Rhodospirillales</taxon>
        <taxon>Rhodovibrionaceae</taxon>
        <taxon>Limimonas</taxon>
    </lineage>
</organism>
<dbReference type="InterPro" id="IPR036318">
    <property type="entry name" value="FAD-bd_PCMH-like_sf"/>
</dbReference>
<dbReference type="GO" id="GO:0071949">
    <property type="term" value="F:FAD binding"/>
    <property type="evidence" value="ECO:0007669"/>
    <property type="project" value="InterPro"/>
</dbReference>
<dbReference type="InterPro" id="IPR016169">
    <property type="entry name" value="FAD-bd_PCMH_sub2"/>
</dbReference>
<dbReference type="Proteomes" id="UP000199415">
    <property type="component" value="Unassembled WGS sequence"/>
</dbReference>
<dbReference type="Gene3D" id="1.10.45.10">
    <property type="entry name" value="Vanillyl-alcohol Oxidase, Chain A, domain 4"/>
    <property type="match status" value="1"/>
</dbReference>
<dbReference type="GO" id="GO:0016491">
    <property type="term" value="F:oxidoreductase activity"/>
    <property type="evidence" value="ECO:0007669"/>
    <property type="project" value="UniProtKB-KW"/>
</dbReference>
<dbReference type="SUPFAM" id="SSF56176">
    <property type="entry name" value="FAD-binding/transporter-associated domain-like"/>
    <property type="match status" value="1"/>
</dbReference>
<dbReference type="PANTHER" id="PTHR11748:SF103">
    <property type="entry name" value="GLYCOLATE OXIDASE SUBUNIT GLCE"/>
    <property type="match status" value="1"/>
</dbReference>
<dbReference type="InterPro" id="IPR016166">
    <property type="entry name" value="FAD-bd_PCMH"/>
</dbReference>
<dbReference type="InterPro" id="IPR016171">
    <property type="entry name" value="Vanillyl_alc_oxidase_C-sub2"/>
</dbReference>
<dbReference type="SUPFAM" id="SSF55103">
    <property type="entry name" value="FAD-linked oxidases, C-terminal domain"/>
    <property type="match status" value="1"/>
</dbReference>
<protein>
    <submittedName>
        <fullName evidence="6">Glycolate oxidase FAD binding subunit</fullName>
    </submittedName>
</protein>
<evidence type="ECO:0000256" key="2">
    <source>
        <dbReference type="ARBA" id="ARBA00022630"/>
    </source>
</evidence>
<evidence type="ECO:0000259" key="5">
    <source>
        <dbReference type="PROSITE" id="PS51387"/>
    </source>
</evidence>
<keyword evidence="7" id="KW-1185">Reference proteome</keyword>
<evidence type="ECO:0000313" key="7">
    <source>
        <dbReference type="Proteomes" id="UP000199415"/>
    </source>
</evidence>
<sequence>MSDGDSAPETIHARAARPADADELAALVADAHGGERPLALVGAGTKQALGKPLPPAQPVELSAFTGIDLYEPEELVLAAGAATPMPEIAAALADKGQELAFEPPDLGPLLGHGPDAGTIGGALACGLAGPRRVAAGSARDHLLGAHLVTGTGERIRAGSRVVKNVTGYDLPKLMCGSFGTLAAMTQVTLKVLPAAEATRTILLRGLNAETGVAALTAGLQSAYAVSGAAHIPHAAAKRASDRHLPETDTSLTLLRVEGAPKSAVHRAEKLARHVVGDYAKAEILEDGPSRPLWHAVRDVAPLLGGECRAVWRLAVPPSEGARVAAKLCELDANARWYLDQGGGRIWLDLPEGEDARHREVRAALAGTSGHATLIAAGEAARRRAQVFQPQDAGLAALTRKVKAAFDPAGILNPGRMDGAG</sequence>
<dbReference type="RefSeq" id="WP_176758586.1">
    <property type="nucleotide sequence ID" value="NZ_FNCE01000005.1"/>
</dbReference>
<keyword evidence="3" id="KW-0274">FAD</keyword>
<evidence type="ECO:0000256" key="4">
    <source>
        <dbReference type="ARBA" id="ARBA00023002"/>
    </source>
</evidence>
<reference evidence="6 7" key="1">
    <citation type="submission" date="2016-10" db="EMBL/GenBank/DDBJ databases">
        <authorList>
            <person name="de Groot N.N."/>
        </authorList>
    </citation>
    <scope>NUCLEOTIDE SEQUENCE [LARGE SCALE GENOMIC DNA]</scope>
    <source>
        <strain evidence="6 7">DSM 25584</strain>
    </source>
</reference>
<dbReference type="AlphaFoldDB" id="A0A1G7RCZ5"/>
<dbReference type="InterPro" id="IPR016164">
    <property type="entry name" value="FAD-linked_Oxase-like_C"/>
</dbReference>
<name>A0A1G7RCZ5_9PROT</name>
<keyword evidence="2" id="KW-0285">Flavoprotein</keyword>
<feature type="domain" description="FAD-binding PCMH-type" evidence="5">
    <location>
        <begin position="4"/>
        <end position="194"/>
    </location>
</feature>
<dbReference type="Gene3D" id="3.30.465.10">
    <property type="match status" value="1"/>
</dbReference>
<dbReference type="PANTHER" id="PTHR11748">
    <property type="entry name" value="D-LACTATE DEHYDROGENASE"/>
    <property type="match status" value="1"/>
</dbReference>
<evidence type="ECO:0000256" key="3">
    <source>
        <dbReference type="ARBA" id="ARBA00022827"/>
    </source>
</evidence>
<dbReference type="PROSITE" id="PS51387">
    <property type="entry name" value="FAD_PCMH"/>
    <property type="match status" value="1"/>
</dbReference>
<dbReference type="Pfam" id="PF02913">
    <property type="entry name" value="FAD-oxidase_C"/>
    <property type="match status" value="1"/>
</dbReference>
<proteinExistence type="predicted"/>
<dbReference type="InterPro" id="IPR006094">
    <property type="entry name" value="Oxid_FAD_bind_N"/>
</dbReference>
<dbReference type="EMBL" id="FNCE01000005">
    <property type="protein sequence ID" value="SDG07900.1"/>
    <property type="molecule type" value="Genomic_DNA"/>
</dbReference>
<dbReference type="Pfam" id="PF01565">
    <property type="entry name" value="FAD_binding_4"/>
    <property type="match status" value="1"/>
</dbReference>